<sequence length="102" mass="11099">MELRVIDKTDEELRIEIAGEDHTFMNVLKGQLLNTDGVAAATYDMNPEQSGGQTEPILSIKTEDGLDPLDALEQAAMAVSDDLETLYDRIEVAFDDVAAAEA</sequence>
<keyword evidence="4 5" id="KW-0804">Transcription</keyword>
<feature type="domain" description="DNA-directed RNA polymerase RBP11-like dimerisation" evidence="6">
    <location>
        <begin position="12"/>
        <end position="86"/>
    </location>
</feature>
<evidence type="ECO:0000256" key="4">
    <source>
        <dbReference type="ARBA" id="ARBA00023163"/>
    </source>
</evidence>
<dbReference type="EMBL" id="JBHSWX010000012">
    <property type="protein sequence ID" value="MFC6785357.1"/>
    <property type="molecule type" value="Genomic_DNA"/>
</dbReference>
<dbReference type="AlphaFoldDB" id="A0ABD5T7I1"/>
<dbReference type="InterPro" id="IPR036603">
    <property type="entry name" value="RBP11-like"/>
</dbReference>
<comment type="subunit">
    <text evidence="5">Part of the RNA polymerase complex.</text>
</comment>
<dbReference type="NCBIfam" id="NF002236">
    <property type="entry name" value="PRK01146.1-5"/>
    <property type="match status" value="1"/>
</dbReference>
<dbReference type="Gene3D" id="3.30.1360.10">
    <property type="entry name" value="RNA polymerase, RBP11-like subunit"/>
    <property type="match status" value="1"/>
</dbReference>
<evidence type="ECO:0000256" key="3">
    <source>
        <dbReference type="ARBA" id="ARBA00022679"/>
    </source>
</evidence>
<reference evidence="7 8" key="1">
    <citation type="journal article" date="2019" name="Int. J. Syst. Evol. Microbiol.">
        <title>The Global Catalogue of Microorganisms (GCM) 10K type strain sequencing project: providing services to taxonomists for standard genome sequencing and annotation.</title>
        <authorList>
            <consortium name="The Broad Institute Genomics Platform"/>
            <consortium name="The Broad Institute Genome Sequencing Center for Infectious Disease"/>
            <person name="Wu L."/>
            <person name="Ma J."/>
        </authorList>
    </citation>
    <scope>NUCLEOTIDE SEQUENCE [LARGE SCALE GENOMIC DNA]</scope>
    <source>
        <strain evidence="7 8">SYNS20</strain>
    </source>
</reference>
<dbReference type="GO" id="GO:0005737">
    <property type="term" value="C:cytoplasm"/>
    <property type="evidence" value="ECO:0007669"/>
    <property type="project" value="UniProtKB-SubCell"/>
</dbReference>
<comment type="caution">
    <text evidence="7">The sequence shown here is derived from an EMBL/GenBank/DDBJ whole genome shotgun (WGS) entry which is preliminary data.</text>
</comment>
<organism evidence="7 8">
    <name type="scientific">Halobaculum halobium</name>
    <dbReference type="NCBI Taxonomy" id="3032281"/>
    <lineage>
        <taxon>Archaea</taxon>
        <taxon>Methanobacteriati</taxon>
        <taxon>Methanobacteriota</taxon>
        <taxon>Stenosarchaea group</taxon>
        <taxon>Halobacteria</taxon>
        <taxon>Halobacteriales</taxon>
        <taxon>Haloferacaceae</taxon>
        <taxon>Halobaculum</taxon>
    </lineage>
</organism>
<evidence type="ECO:0000256" key="5">
    <source>
        <dbReference type="HAMAP-Rule" id="MF_00261"/>
    </source>
</evidence>
<dbReference type="GO" id="GO:0006351">
    <property type="term" value="P:DNA-templated transcription"/>
    <property type="evidence" value="ECO:0007669"/>
    <property type="project" value="UniProtKB-UniRule"/>
</dbReference>
<dbReference type="SUPFAM" id="SSF55257">
    <property type="entry name" value="RBP11-like subunits of RNA polymerase"/>
    <property type="match status" value="1"/>
</dbReference>
<dbReference type="EC" id="2.7.7.6" evidence="5"/>
<protein>
    <recommendedName>
        <fullName evidence="5">DNA-directed RNA polymerase subunit Rpo11</fullName>
        <ecNumber evidence="5">2.7.7.6</ecNumber>
    </recommendedName>
    <alternativeName>
        <fullName evidence="5">DNA-directed RNA polymerase subunit L</fullName>
    </alternativeName>
</protein>
<dbReference type="GO" id="GO:0000428">
    <property type="term" value="C:DNA-directed RNA polymerase complex"/>
    <property type="evidence" value="ECO:0007669"/>
    <property type="project" value="UniProtKB-KW"/>
</dbReference>
<dbReference type="InterPro" id="IPR009025">
    <property type="entry name" value="RBP11-like_dimer"/>
</dbReference>
<comment type="function">
    <text evidence="5">DNA-dependent RNA polymerase (RNAP) catalyzes the transcription of DNA into RNA using the four ribonucleoside triphosphates as substrates.</text>
</comment>
<name>A0ABD5T7I1_9EURY</name>
<evidence type="ECO:0000313" key="8">
    <source>
        <dbReference type="Proteomes" id="UP001596443"/>
    </source>
</evidence>
<dbReference type="Pfam" id="PF13656">
    <property type="entry name" value="RNA_pol_L_2"/>
    <property type="match status" value="1"/>
</dbReference>
<evidence type="ECO:0000313" key="7">
    <source>
        <dbReference type="EMBL" id="MFC6785357.1"/>
    </source>
</evidence>
<evidence type="ECO:0000259" key="6">
    <source>
        <dbReference type="Pfam" id="PF13656"/>
    </source>
</evidence>
<dbReference type="Proteomes" id="UP001596443">
    <property type="component" value="Unassembled WGS sequence"/>
</dbReference>
<dbReference type="HAMAP" id="MF_00261">
    <property type="entry name" value="RNApol_arch_Rpo11"/>
    <property type="match status" value="1"/>
</dbReference>
<keyword evidence="3 5" id="KW-0808">Transferase</keyword>
<dbReference type="RefSeq" id="WP_284062218.1">
    <property type="nucleotide sequence ID" value="NZ_CP126158.1"/>
</dbReference>
<dbReference type="GeneID" id="81208385"/>
<keyword evidence="8" id="KW-1185">Reference proteome</keyword>
<evidence type="ECO:0000256" key="1">
    <source>
        <dbReference type="ARBA" id="ARBA00022478"/>
    </source>
</evidence>
<dbReference type="InterPro" id="IPR008193">
    <property type="entry name" value="RNA_pol_Rpb11_13-16kDa_CS"/>
</dbReference>
<dbReference type="PROSITE" id="PS01154">
    <property type="entry name" value="RNA_POL_L_13KD"/>
    <property type="match status" value="1"/>
</dbReference>
<comment type="similarity">
    <text evidence="5">Belongs to the archaeal Rpo11/eukaryotic RPB11/RPC19 RNA polymerase subunit family.</text>
</comment>
<keyword evidence="5 7" id="KW-0548">Nucleotidyltransferase</keyword>
<dbReference type="InterPro" id="IPR022905">
    <property type="entry name" value="Rpo11-like"/>
</dbReference>
<dbReference type="CDD" id="cd06927">
    <property type="entry name" value="RNAP_L"/>
    <property type="match status" value="1"/>
</dbReference>
<evidence type="ECO:0000256" key="2">
    <source>
        <dbReference type="ARBA" id="ARBA00022490"/>
    </source>
</evidence>
<comment type="catalytic activity">
    <reaction evidence="5">
        <text>RNA(n) + a ribonucleoside 5'-triphosphate = RNA(n+1) + diphosphate</text>
        <dbReference type="Rhea" id="RHEA:21248"/>
        <dbReference type="Rhea" id="RHEA-COMP:14527"/>
        <dbReference type="Rhea" id="RHEA-COMP:17342"/>
        <dbReference type="ChEBI" id="CHEBI:33019"/>
        <dbReference type="ChEBI" id="CHEBI:61557"/>
        <dbReference type="ChEBI" id="CHEBI:140395"/>
        <dbReference type="EC" id="2.7.7.6"/>
    </reaction>
</comment>
<dbReference type="GO" id="GO:0003899">
    <property type="term" value="F:DNA-directed RNA polymerase activity"/>
    <property type="evidence" value="ECO:0007669"/>
    <property type="project" value="UniProtKB-UniRule"/>
</dbReference>
<keyword evidence="1 5" id="KW-0240">DNA-directed RNA polymerase</keyword>
<proteinExistence type="inferred from homology"/>
<keyword evidence="2 5" id="KW-0963">Cytoplasm</keyword>
<comment type="subcellular location">
    <subcellularLocation>
        <location evidence="5">Cytoplasm</location>
    </subcellularLocation>
</comment>
<accession>A0ABD5T7I1</accession>
<gene>
    <name evidence="5" type="primary">rpo11</name>
    <name evidence="5" type="synonym">rpoL</name>
    <name evidence="7" type="ORF">ACFQFD_05025</name>
</gene>